<dbReference type="Proteomes" id="UP000515312">
    <property type="component" value="Chromosome"/>
</dbReference>
<evidence type="ECO:0000313" key="1">
    <source>
        <dbReference type="EMBL" id="QNI34084.1"/>
    </source>
</evidence>
<organism evidence="1 2">
    <name type="scientific">Alloacidobacterium dinghuense</name>
    <dbReference type="NCBI Taxonomy" id="2763107"/>
    <lineage>
        <taxon>Bacteria</taxon>
        <taxon>Pseudomonadati</taxon>
        <taxon>Acidobacteriota</taxon>
        <taxon>Terriglobia</taxon>
        <taxon>Terriglobales</taxon>
        <taxon>Acidobacteriaceae</taxon>
        <taxon>Alloacidobacterium</taxon>
    </lineage>
</organism>
<dbReference type="RefSeq" id="WP_186745952.1">
    <property type="nucleotide sequence ID" value="NZ_CP060394.1"/>
</dbReference>
<protein>
    <submittedName>
        <fullName evidence="1">Uncharacterized protein</fullName>
    </submittedName>
</protein>
<name>A0A7G8BNG4_9BACT</name>
<dbReference type="AlphaFoldDB" id="A0A7G8BNG4"/>
<gene>
    <name evidence="1" type="ORF">H7849_09355</name>
</gene>
<accession>A0A7G8BNG4</accession>
<reference evidence="1 2" key="1">
    <citation type="submission" date="2020-08" db="EMBL/GenBank/DDBJ databases">
        <title>Edaphobacter telluris sp. nov. and Acidobacterium dinghuensis sp. nov., two acidobacteria isolated from forest soil.</title>
        <authorList>
            <person name="Fu J."/>
            <person name="Qiu L."/>
        </authorList>
    </citation>
    <scope>NUCLEOTIDE SEQUENCE [LARGE SCALE GENOMIC DNA]</scope>
    <source>
        <strain evidence="1">4Y35</strain>
    </source>
</reference>
<sequence length="133" mass="15086">MNAYNSKFHDGFVDGLLIREAQVIIFIRTEGNEAFALVADDVTRMRMDSLLQGNIIFDIVMRQGQELTRSDMDIYGFAASPDGEKLANDKLERLRIENRVALEINPSYGCECFLIAQAVTLIPRSELKSLNLW</sequence>
<evidence type="ECO:0000313" key="2">
    <source>
        <dbReference type="Proteomes" id="UP000515312"/>
    </source>
</evidence>
<dbReference type="EMBL" id="CP060394">
    <property type="protein sequence ID" value="QNI34084.1"/>
    <property type="molecule type" value="Genomic_DNA"/>
</dbReference>
<dbReference type="KEGG" id="adin:H7849_09355"/>
<proteinExistence type="predicted"/>
<keyword evidence="2" id="KW-1185">Reference proteome</keyword>